<name>A0A937F8N1_9BACT</name>
<dbReference type="PANTHER" id="PTHR37017">
    <property type="entry name" value="AB HYDROLASE-1 DOMAIN-CONTAINING PROTEIN-RELATED"/>
    <property type="match status" value="1"/>
</dbReference>
<evidence type="ECO:0000313" key="3">
    <source>
        <dbReference type="Proteomes" id="UP000659388"/>
    </source>
</evidence>
<dbReference type="InterPro" id="IPR029058">
    <property type="entry name" value="AB_hydrolase_fold"/>
</dbReference>
<dbReference type="SUPFAM" id="SSF53474">
    <property type="entry name" value="alpha/beta-Hydrolases"/>
    <property type="match status" value="1"/>
</dbReference>
<dbReference type="Gene3D" id="3.40.50.1820">
    <property type="entry name" value="alpha/beta hydrolase"/>
    <property type="match status" value="1"/>
</dbReference>
<evidence type="ECO:0000259" key="1">
    <source>
        <dbReference type="Pfam" id="PF12697"/>
    </source>
</evidence>
<gene>
    <name evidence="2" type="ORF">JL102_09245</name>
</gene>
<organism evidence="2 3">
    <name type="scientific">Fulvivirga sediminis</name>
    <dbReference type="NCBI Taxonomy" id="2803949"/>
    <lineage>
        <taxon>Bacteria</taxon>
        <taxon>Pseudomonadati</taxon>
        <taxon>Bacteroidota</taxon>
        <taxon>Cytophagia</taxon>
        <taxon>Cytophagales</taxon>
        <taxon>Fulvivirgaceae</taxon>
        <taxon>Fulvivirga</taxon>
    </lineage>
</organism>
<dbReference type="InterPro" id="IPR052897">
    <property type="entry name" value="Sec-Metab_Biosynth_Hydrolase"/>
</dbReference>
<dbReference type="Proteomes" id="UP000659388">
    <property type="component" value="Unassembled WGS sequence"/>
</dbReference>
<accession>A0A937F8N1</accession>
<feature type="domain" description="AB hydrolase-1" evidence="1">
    <location>
        <begin position="54"/>
        <end position="287"/>
    </location>
</feature>
<keyword evidence="3" id="KW-1185">Reference proteome</keyword>
<keyword evidence="2" id="KW-0378">Hydrolase</keyword>
<dbReference type="GO" id="GO:0016787">
    <property type="term" value="F:hydrolase activity"/>
    <property type="evidence" value="ECO:0007669"/>
    <property type="project" value="UniProtKB-KW"/>
</dbReference>
<dbReference type="AlphaFoldDB" id="A0A937F8N1"/>
<dbReference type="PROSITE" id="PS51257">
    <property type="entry name" value="PROKAR_LIPOPROTEIN"/>
    <property type="match status" value="1"/>
</dbReference>
<dbReference type="Pfam" id="PF12697">
    <property type="entry name" value="Abhydrolase_6"/>
    <property type="match status" value="1"/>
</dbReference>
<proteinExistence type="predicted"/>
<dbReference type="RefSeq" id="WP_202244101.1">
    <property type="nucleotide sequence ID" value="NZ_JAESIY010000004.1"/>
</dbReference>
<evidence type="ECO:0000313" key="2">
    <source>
        <dbReference type="EMBL" id="MBL3656314.1"/>
    </source>
</evidence>
<dbReference type="InterPro" id="IPR000073">
    <property type="entry name" value="AB_hydrolase_1"/>
</dbReference>
<sequence length="292" mass="32699">MKKVLQLTLIICALTTFSCEDNHHEYLPKPPADEFTSALQEKPSNTRMTTSRKFLLVHGAWHPEGSWFKIVKGLERLGHQVFTVQLPGLGTDKTAIKDVTLASHVNVVTKKMREIGRGIILVGHSYGGVVISQAAENLSSHVDLLIYVSAFLLSDGQNLLDIASLDTESIVTQNIIINGDSVYIPESSYIDAFYNLTYAIDKPRLELDIELMTTLLVPQPLKTFTTPVSLGSNFKKIKKIYIACLLDQAITPRAQRYMCNQYPDIIIRAIRYSDHSPFLSRPQKLIELLTAI</sequence>
<comment type="caution">
    <text evidence="2">The sequence shown here is derived from an EMBL/GenBank/DDBJ whole genome shotgun (WGS) entry which is preliminary data.</text>
</comment>
<dbReference type="PANTHER" id="PTHR37017:SF11">
    <property type="entry name" value="ESTERASE_LIPASE_THIOESTERASE DOMAIN-CONTAINING PROTEIN"/>
    <property type="match status" value="1"/>
</dbReference>
<protein>
    <submittedName>
        <fullName evidence="2">Alpha/beta fold hydrolase</fullName>
    </submittedName>
</protein>
<dbReference type="EMBL" id="JAESIY010000004">
    <property type="protein sequence ID" value="MBL3656314.1"/>
    <property type="molecule type" value="Genomic_DNA"/>
</dbReference>
<reference evidence="2" key="1">
    <citation type="submission" date="2021-01" db="EMBL/GenBank/DDBJ databases">
        <title>Fulvivirga kasyanovii gen. nov., sp nov., a novel member of the phylum Bacteroidetes isolated from seawater in a mussel farm.</title>
        <authorList>
            <person name="Zhao L.-H."/>
            <person name="Wang Z.-J."/>
        </authorList>
    </citation>
    <scope>NUCLEOTIDE SEQUENCE</scope>
    <source>
        <strain evidence="2">2943</strain>
    </source>
</reference>